<accession>A0ABT4MSD1</accession>
<dbReference type="EMBL" id="JAPWIE010000002">
    <property type="protein sequence ID" value="MCZ4549913.1"/>
    <property type="molecule type" value="Genomic_DNA"/>
</dbReference>
<dbReference type="SUPFAM" id="SSF46689">
    <property type="entry name" value="Homeodomain-like"/>
    <property type="match status" value="2"/>
</dbReference>
<dbReference type="InterPro" id="IPR018062">
    <property type="entry name" value="HTH_AraC-typ_CS"/>
</dbReference>
<reference evidence="5" key="1">
    <citation type="submission" date="2022-12" db="EMBL/GenBank/DDBJ databases">
        <authorList>
            <person name="Krivoruchko A.V."/>
            <person name="Elkin A."/>
        </authorList>
    </citation>
    <scope>NUCLEOTIDE SEQUENCE</scope>
    <source>
        <strain evidence="5">IEGM 1388</strain>
    </source>
</reference>
<organism evidence="5 6">
    <name type="scientific">Gordonia rubripertincta</name>
    <name type="common">Rhodococcus corallinus</name>
    <dbReference type="NCBI Taxonomy" id="36822"/>
    <lineage>
        <taxon>Bacteria</taxon>
        <taxon>Bacillati</taxon>
        <taxon>Actinomycetota</taxon>
        <taxon>Actinomycetes</taxon>
        <taxon>Mycobacteriales</taxon>
        <taxon>Gordoniaceae</taxon>
        <taxon>Gordonia</taxon>
    </lineage>
</organism>
<dbReference type="PANTHER" id="PTHR11019">
    <property type="entry name" value="HTH-TYPE TRANSCRIPTIONAL REGULATOR NIMR"/>
    <property type="match status" value="1"/>
</dbReference>
<dbReference type="Pfam" id="PF12833">
    <property type="entry name" value="HTH_18"/>
    <property type="match status" value="1"/>
</dbReference>
<dbReference type="PROSITE" id="PS01124">
    <property type="entry name" value="HTH_ARAC_FAMILY_2"/>
    <property type="match status" value="1"/>
</dbReference>
<comment type="caution">
    <text evidence="5">The sequence shown here is derived from an EMBL/GenBank/DDBJ whole genome shotgun (WGS) entry which is preliminary data.</text>
</comment>
<dbReference type="InterPro" id="IPR020449">
    <property type="entry name" value="Tscrpt_reg_AraC-type_HTH"/>
</dbReference>
<evidence type="ECO:0000259" key="4">
    <source>
        <dbReference type="PROSITE" id="PS01124"/>
    </source>
</evidence>
<keyword evidence="2" id="KW-0238">DNA-binding</keyword>
<gene>
    <name evidence="5" type="ORF">O4213_07955</name>
</gene>
<evidence type="ECO:0000313" key="5">
    <source>
        <dbReference type="EMBL" id="MCZ4549913.1"/>
    </source>
</evidence>
<sequence>MTLGGHFDRSGPVGAFGAGADPLWVEEYGYGLGPPTGILILKYGSGGALEIPESRSDFVHQLYWTPDGMLSVRHANRTEFIGATEALWVRRGVTHEVFTSRKQIIYRICLREVPQRLRTLRVAAVSADQQSRRLIEQIARPGQDEATALAARATIMAGLGTTHRDFVGRDPIGIPSSSRITGFAQTIARTLLHDPADQTRLDEWATRLHTSTKTLQRDFVREFGMPYSQWRTRTRLDAAAVLLETKSVTEVAHRVGYSSVPAFVTAFSREYGHTPGRYALGITDSA</sequence>
<keyword evidence="6" id="KW-1185">Reference proteome</keyword>
<dbReference type="SMART" id="SM00342">
    <property type="entry name" value="HTH_ARAC"/>
    <property type="match status" value="1"/>
</dbReference>
<dbReference type="InterPro" id="IPR018060">
    <property type="entry name" value="HTH_AraC"/>
</dbReference>
<dbReference type="Proteomes" id="UP001067235">
    <property type="component" value="Unassembled WGS sequence"/>
</dbReference>
<evidence type="ECO:0000313" key="6">
    <source>
        <dbReference type="Proteomes" id="UP001067235"/>
    </source>
</evidence>
<keyword evidence="3" id="KW-0804">Transcription</keyword>
<dbReference type="PROSITE" id="PS00041">
    <property type="entry name" value="HTH_ARAC_FAMILY_1"/>
    <property type="match status" value="1"/>
</dbReference>
<dbReference type="PANTHER" id="PTHR11019:SF199">
    <property type="entry name" value="HTH-TYPE TRANSCRIPTIONAL REGULATOR NIMR"/>
    <property type="match status" value="1"/>
</dbReference>
<protein>
    <submittedName>
        <fullName evidence="5">AraC family transcriptional regulator</fullName>
    </submittedName>
</protein>
<name>A0ABT4MSD1_GORRU</name>
<evidence type="ECO:0000256" key="2">
    <source>
        <dbReference type="ARBA" id="ARBA00023125"/>
    </source>
</evidence>
<keyword evidence="1" id="KW-0805">Transcription regulation</keyword>
<proteinExistence type="predicted"/>
<evidence type="ECO:0000256" key="1">
    <source>
        <dbReference type="ARBA" id="ARBA00023015"/>
    </source>
</evidence>
<dbReference type="RefSeq" id="WP_301570435.1">
    <property type="nucleotide sequence ID" value="NZ_JAPWIE010000002.1"/>
</dbReference>
<evidence type="ECO:0000256" key="3">
    <source>
        <dbReference type="ARBA" id="ARBA00023163"/>
    </source>
</evidence>
<dbReference type="PRINTS" id="PR00032">
    <property type="entry name" value="HTHARAC"/>
</dbReference>
<dbReference type="InterPro" id="IPR009057">
    <property type="entry name" value="Homeodomain-like_sf"/>
</dbReference>
<dbReference type="Gene3D" id="1.10.10.60">
    <property type="entry name" value="Homeodomain-like"/>
    <property type="match status" value="1"/>
</dbReference>
<feature type="domain" description="HTH araC/xylS-type" evidence="4">
    <location>
        <begin position="185"/>
        <end position="281"/>
    </location>
</feature>